<evidence type="ECO:0000256" key="9">
    <source>
        <dbReference type="SAM" id="Phobius"/>
    </source>
</evidence>
<gene>
    <name evidence="10" type="ORF">M1L60_43875</name>
</gene>
<evidence type="ECO:0000256" key="7">
    <source>
        <dbReference type="ARBA" id="ARBA00023136"/>
    </source>
</evidence>
<keyword evidence="6 9" id="KW-1133">Transmembrane helix</keyword>
<comment type="caution">
    <text evidence="10">The sequence shown here is derived from an EMBL/GenBank/DDBJ whole genome shotgun (WGS) entry which is preliminary data.</text>
</comment>
<keyword evidence="2" id="KW-0813">Transport</keyword>
<sequence length="353" mass="35771">MSQDTTIRRDDAGPASSPPSGRSGPGALLAGVWRASGNSTGVLAGLILLVIFLSISQPIFLTWGNITNIVASNSVVLVLAVGATFVIIAGGLDLSTASAAAVTGMTYGLLLQHGQGALVAVGGALLVGLLLGVINGVLISYVKISFLVVTLGTLSVFESAALVMSQGKTINVFAIENFKPIYNITNGEVAGIPYVLIFDIVLVVVAALVLRYTTFGRGVYALGSNREAARLNGINVDRTTLSVFVIAGLAAAVASLIQVGRLTGASPGIDSTLLLTVVAAVLIGGTAYTGGAGGVGGTVLGVLFLGVIQNGLTLSSVSSFWRGTVNGVVLIVAVALGVARDRGWLRLNRGKKA</sequence>
<evidence type="ECO:0000256" key="6">
    <source>
        <dbReference type="ARBA" id="ARBA00022989"/>
    </source>
</evidence>
<dbReference type="PANTHER" id="PTHR32196">
    <property type="entry name" value="ABC TRANSPORTER PERMEASE PROTEIN YPHD-RELATED-RELATED"/>
    <property type="match status" value="1"/>
</dbReference>
<dbReference type="RefSeq" id="WP_253243553.1">
    <property type="nucleotide sequence ID" value="NZ_JAMYJR010000060.1"/>
</dbReference>
<evidence type="ECO:0000256" key="4">
    <source>
        <dbReference type="ARBA" id="ARBA00022519"/>
    </source>
</evidence>
<dbReference type="Pfam" id="PF02653">
    <property type="entry name" value="BPD_transp_2"/>
    <property type="match status" value="1"/>
</dbReference>
<feature type="transmembrane region" description="Helical" evidence="9">
    <location>
        <begin position="240"/>
        <end position="259"/>
    </location>
</feature>
<protein>
    <submittedName>
        <fullName evidence="10">ABC transporter permease</fullName>
    </submittedName>
</protein>
<keyword evidence="3" id="KW-1003">Cell membrane</keyword>
<accession>A0ABT1E5W5</accession>
<feature type="transmembrane region" description="Helical" evidence="9">
    <location>
        <begin position="320"/>
        <end position="339"/>
    </location>
</feature>
<feature type="transmembrane region" description="Helical" evidence="9">
    <location>
        <begin position="117"/>
        <end position="139"/>
    </location>
</feature>
<feature type="transmembrane region" description="Helical" evidence="9">
    <location>
        <begin position="75"/>
        <end position="97"/>
    </location>
</feature>
<keyword evidence="11" id="KW-1185">Reference proteome</keyword>
<evidence type="ECO:0000256" key="5">
    <source>
        <dbReference type="ARBA" id="ARBA00022692"/>
    </source>
</evidence>
<feature type="compositionally biased region" description="Basic and acidic residues" evidence="8">
    <location>
        <begin position="1"/>
        <end position="12"/>
    </location>
</feature>
<evidence type="ECO:0000256" key="3">
    <source>
        <dbReference type="ARBA" id="ARBA00022475"/>
    </source>
</evidence>
<evidence type="ECO:0000256" key="8">
    <source>
        <dbReference type="SAM" id="MobiDB-lite"/>
    </source>
</evidence>
<feature type="transmembrane region" description="Helical" evidence="9">
    <location>
        <begin position="42"/>
        <end position="63"/>
    </location>
</feature>
<dbReference type="EMBL" id="JAMYJR010000060">
    <property type="protein sequence ID" value="MCO8277540.1"/>
    <property type="molecule type" value="Genomic_DNA"/>
</dbReference>
<reference evidence="10 11" key="1">
    <citation type="submission" date="2022-06" db="EMBL/GenBank/DDBJ databases">
        <title>New Species of the Genus Actinoplanes, ActinopZanes ferrugineus.</title>
        <authorList>
            <person name="Ding P."/>
        </authorList>
    </citation>
    <scope>NUCLEOTIDE SEQUENCE [LARGE SCALE GENOMIC DNA]</scope>
    <source>
        <strain evidence="10 11">TRM88003</strain>
    </source>
</reference>
<organism evidence="10 11">
    <name type="scientific">Paractinoplanes aksuensis</name>
    <dbReference type="NCBI Taxonomy" id="2939490"/>
    <lineage>
        <taxon>Bacteria</taxon>
        <taxon>Bacillati</taxon>
        <taxon>Actinomycetota</taxon>
        <taxon>Actinomycetes</taxon>
        <taxon>Micromonosporales</taxon>
        <taxon>Micromonosporaceae</taxon>
        <taxon>Paractinoplanes</taxon>
    </lineage>
</organism>
<evidence type="ECO:0000256" key="2">
    <source>
        <dbReference type="ARBA" id="ARBA00022448"/>
    </source>
</evidence>
<dbReference type="PANTHER" id="PTHR32196:SF21">
    <property type="entry name" value="ABC TRANSPORTER PERMEASE PROTEIN YPHD-RELATED"/>
    <property type="match status" value="1"/>
</dbReference>
<evidence type="ECO:0000256" key="1">
    <source>
        <dbReference type="ARBA" id="ARBA00004651"/>
    </source>
</evidence>
<dbReference type="CDD" id="cd06579">
    <property type="entry name" value="TM_PBP1_transp_AraH_like"/>
    <property type="match status" value="1"/>
</dbReference>
<comment type="subcellular location">
    <subcellularLocation>
        <location evidence="1">Cell membrane</location>
        <topology evidence="1">Multi-pass membrane protein</topology>
    </subcellularLocation>
</comment>
<keyword evidence="5 9" id="KW-0812">Transmembrane</keyword>
<keyword evidence="4" id="KW-0997">Cell inner membrane</keyword>
<feature type="transmembrane region" description="Helical" evidence="9">
    <location>
        <begin position="192"/>
        <end position="210"/>
    </location>
</feature>
<keyword evidence="7 9" id="KW-0472">Membrane</keyword>
<dbReference type="Proteomes" id="UP001523369">
    <property type="component" value="Unassembled WGS sequence"/>
</dbReference>
<feature type="transmembrane region" description="Helical" evidence="9">
    <location>
        <begin position="146"/>
        <end position="164"/>
    </location>
</feature>
<dbReference type="InterPro" id="IPR001851">
    <property type="entry name" value="ABC_transp_permease"/>
</dbReference>
<name>A0ABT1E5W5_9ACTN</name>
<proteinExistence type="predicted"/>
<feature type="compositionally biased region" description="Low complexity" evidence="8">
    <location>
        <begin position="13"/>
        <end position="24"/>
    </location>
</feature>
<feature type="region of interest" description="Disordered" evidence="8">
    <location>
        <begin position="1"/>
        <end position="24"/>
    </location>
</feature>
<evidence type="ECO:0000313" key="10">
    <source>
        <dbReference type="EMBL" id="MCO8277540.1"/>
    </source>
</evidence>
<feature type="transmembrane region" description="Helical" evidence="9">
    <location>
        <begin position="295"/>
        <end position="314"/>
    </location>
</feature>
<evidence type="ECO:0000313" key="11">
    <source>
        <dbReference type="Proteomes" id="UP001523369"/>
    </source>
</evidence>